<dbReference type="NCBIfam" id="TIGR00318">
    <property type="entry name" value="cyaB"/>
    <property type="match status" value="1"/>
</dbReference>
<dbReference type="CDD" id="cd07890">
    <property type="entry name" value="CYTH-like_AC_IV-like"/>
    <property type="match status" value="1"/>
</dbReference>
<dbReference type="EMBL" id="MNUU01000069">
    <property type="protein sequence ID" value="OIO06773.1"/>
    <property type="molecule type" value="Genomic_DNA"/>
</dbReference>
<dbReference type="STRING" id="1805146.AUJ27_03545"/>
<feature type="domain" description="CYTH" evidence="1">
    <location>
        <begin position="2"/>
        <end position="183"/>
    </location>
</feature>
<dbReference type="InterPro" id="IPR033469">
    <property type="entry name" value="CYTH-like_dom_sf"/>
</dbReference>
<dbReference type="SMART" id="SM01118">
    <property type="entry name" value="CYTH"/>
    <property type="match status" value="1"/>
</dbReference>
<dbReference type="Gene3D" id="2.40.320.10">
    <property type="entry name" value="Hypothetical Protein Pfu-838710-001"/>
    <property type="match status" value="1"/>
</dbReference>
<comment type="caution">
    <text evidence="2">The sequence shown here is derived from an EMBL/GenBank/DDBJ whole genome shotgun (WGS) entry which is preliminary data.</text>
</comment>
<dbReference type="PANTHER" id="PTHR21028">
    <property type="entry name" value="SI:CH211-156B7.4"/>
    <property type="match status" value="1"/>
</dbReference>
<dbReference type="PANTHER" id="PTHR21028:SF2">
    <property type="entry name" value="CYTH DOMAIN-CONTAINING PROTEIN"/>
    <property type="match status" value="1"/>
</dbReference>
<dbReference type="InterPro" id="IPR023577">
    <property type="entry name" value="CYTH_domain"/>
</dbReference>
<proteinExistence type="predicted"/>
<sequence>MNIEVEIKIKVDSLEEVKKKLSECGKLIKSIRQIDEYYIPCQRDFFANKPYPVEWLRLRINPDKTIFEYDKSVNKRADGLQDYAEEYETEVSRPEELRKILEFLDFKKVTTIDKQREYWDCGNFEVALDDIKGLGVFMEVEAKGDFKNAIEARKNCMEFSRILGVEVYGKDLIKKGYPELLLEKMK</sequence>
<dbReference type="Pfam" id="PF01928">
    <property type="entry name" value="CYTH"/>
    <property type="match status" value="1"/>
</dbReference>
<dbReference type="InterPro" id="IPR008173">
    <property type="entry name" value="Adenylyl_cyclase_CyaB"/>
</dbReference>
<protein>
    <recommendedName>
        <fullName evidence="1">CYTH domain-containing protein</fullName>
    </recommendedName>
</protein>
<dbReference type="PROSITE" id="PS51707">
    <property type="entry name" value="CYTH"/>
    <property type="match status" value="1"/>
</dbReference>
<dbReference type="AlphaFoldDB" id="A0A1J4T7G2"/>
<evidence type="ECO:0000259" key="1">
    <source>
        <dbReference type="PROSITE" id="PS51707"/>
    </source>
</evidence>
<organism evidence="2 3">
    <name type="scientific">Candidatus Falkowbacteria bacterium CG1_02_37_44</name>
    <dbReference type="NCBI Taxonomy" id="1805146"/>
    <lineage>
        <taxon>Bacteria</taxon>
        <taxon>Candidatus Falkowiibacteriota</taxon>
    </lineage>
</organism>
<name>A0A1J4T7G2_9BACT</name>
<dbReference type="Proteomes" id="UP000183192">
    <property type="component" value="Unassembled WGS sequence"/>
</dbReference>
<evidence type="ECO:0000313" key="2">
    <source>
        <dbReference type="EMBL" id="OIO06773.1"/>
    </source>
</evidence>
<dbReference type="SUPFAM" id="SSF55154">
    <property type="entry name" value="CYTH-like phosphatases"/>
    <property type="match status" value="1"/>
</dbReference>
<accession>A0A1J4T7G2</accession>
<evidence type="ECO:0000313" key="3">
    <source>
        <dbReference type="Proteomes" id="UP000183192"/>
    </source>
</evidence>
<gene>
    <name evidence="2" type="ORF">AUJ27_03545</name>
</gene>
<reference evidence="2 3" key="1">
    <citation type="journal article" date="2016" name="Environ. Microbiol.">
        <title>Genomic resolution of a cold subsurface aquifer community provides metabolic insights for novel microbes adapted to high CO concentrations.</title>
        <authorList>
            <person name="Probst A.J."/>
            <person name="Castelle C.J."/>
            <person name="Singh A."/>
            <person name="Brown C.T."/>
            <person name="Anantharaman K."/>
            <person name="Sharon I."/>
            <person name="Hug L.A."/>
            <person name="Burstein D."/>
            <person name="Emerson J.B."/>
            <person name="Thomas B.C."/>
            <person name="Banfield J.F."/>
        </authorList>
    </citation>
    <scope>NUCLEOTIDE SEQUENCE [LARGE SCALE GENOMIC DNA]</scope>
    <source>
        <strain evidence="2">CG1_02_37_44</strain>
    </source>
</reference>